<reference evidence="12" key="2">
    <citation type="submission" date="2016-04" db="UniProtKB">
        <authorList>
            <consortium name="EnsemblMetazoa"/>
        </authorList>
    </citation>
    <scope>IDENTIFICATION</scope>
</reference>
<feature type="compositionally biased region" description="Basic and acidic residues" evidence="9">
    <location>
        <begin position="45"/>
        <end position="58"/>
    </location>
</feature>
<evidence type="ECO:0000313" key="12">
    <source>
        <dbReference type="EnsemblMetazoa" id="XP_012055878.1"/>
    </source>
</evidence>
<dbReference type="GO" id="GO:0008289">
    <property type="term" value="F:lipid binding"/>
    <property type="evidence" value="ECO:0007669"/>
    <property type="project" value="UniProtKB-KW"/>
</dbReference>
<dbReference type="eggNOG" id="KOG2238">
    <property type="taxonomic scope" value="Eukaryota"/>
</dbReference>
<evidence type="ECO:0000256" key="9">
    <source>
        <dbReference type="SAM" id="MobiDB-lite"/>
    </source>
</evidence>
<proteinExistence type="predicted"/>
<evidence type="ECO:0000259" key="11">
    <source>
        <dbReference type="PROSITE" id="PS51847"/>
    </source>
</evidence>
<dbReference type="CDD" id="cd21675">
    <property type="entry name" value="SMP_TEX2"/>
    <property type="match status" value="1"/>
</dbReference>
<keyword evidence="4" id="KW-0256">Endoplasmic reticulum</keyword>
<evidence type="ECO:0000256" key="3">
    <source>
        <dbReference type="ARBA" id="ARBA00022692"/>
    </source>
</evidence>
<dbReference type="InParanoid" id="A0A158NEC0"/>
<evidence type="ECO:0000256" key="8">
    <source>
        <dbReference type="ARBA" id="ARBA00023136"/>
    </source>
</evidence>
<feature type="region of interest" description="Disordered" evidence="9">
    <location>
        <begin position="730"/>
        <end position="766"/>
    </location>
</feature>
<evidence type="ECO:0000256" key="10">
    <source>
        <dbReference type="SAM" id="Phobius"/>
    </source>
</evidence>
<keyword evidence="6" id="KW-0445">Lipid transport</keyword>
<dbReference type="STRING" id="12957.A0A158NEC0"/>
<name>A0A158NEC0_ATTCE</name>
<accession>A0A158NEC0</accession>
<dbReference type="OMA" id="ANKYFRH"/>
<dbReference type="EnsemblMetazoa" id="XM_012200488.1">
    <property type="protein sequence ID" value="XP_012055878.1"/>
    <property type="gene ID" value="LOC105618957"/>
</dbReference>
<dbReference type="OrthoDB" id="26740at2759"/>
<keyword evidence="2" id="KW-0813">Transport</keyword>
<dbReference type="KEGG" id="acep:105618957"/>
<feature type="transmembrane region" description="Helical" evidence="10">
    <location>
        <begin position="268"/>
        <end position="299"/>
    </location>
</feature>
<reference evidence="13" key="1">
    <citation type="journal article" date="2011" name="PLoS Genet.">
        <title>The genome sequence of the leaf-cutter ant Atta cephalotes reveals insights into its obligate symbiotic lifestyle.</title>
        <authorList>
            <person name="Suen G."/>
            <person name="Teiling C."/>
            <person name="Li L."/>
            <person name="Holt C."/>
            <person name="Abouheif E."/>
            <person name="Bornberg-Bauer E."/>
            <person name="Bouffard P."/>
            <person name="Caldera E.J."/>
            <person name="Cash E."/>
            <person name="Cavanaugh A."/>
            <person name="Denas O."/>
            <person name="Elhaik E."/>
            <person name="Fave M.J."/>
            <person name="Gadau J."/>
            <person name="Gibson J.D."/>
            <person name="Graur D."/>
            <person name="Grubbs K.J."/>
            <person name="Hagen D.E."/>
            <person name="Harkins T.T."/>
            <person name="Helmkampf M."/>
            <person name="Hu H."/>
            <person name="Johnson B.R."/>
            <person name="Kim J."/>
            <person name="Marsh S.E."/>
            <person name="Moeller J.A."/>
            <person name="Munoz-Torres M.C."/>
            <person name="Murphy M.C."/>
            <person name="Naughton M.C."/>
            <person name="Nigam S."/>
            <person name="Overson R."/>
            <person name="Rajakumar R."/>
            <person name="Reese J.T."/>
            <person name="Scott J.J."/>
            <person name="Smith C.R."/>
            <person name="Tao S."/>
            <person name="Tsutsui N.D."/>
            <person name="Viljakainen L."/>
            <person name="Wissler L."/>
            <person name="Yandell M.D."/>
            <person name="Zimmer F."/>
            <person name="Taylor J."/>
            <person name="Slater S.C."/>
            <person name="Clifton S.W."/>
            <person name="Warren W.C."/>
            <person name="Elsik C.G."/>
            <person name="Smith C.D."/>
            <person name="Weinstock G.M."/>
            <person name="Gerardo N.M."/>
            <person name="Currie C.R."/>
        </authorList>
    </citation>
    <scope>NUCLEOTIDE SEQUENCE [LARGE SCALE GENOMIC DNA]</scope>
</reference>
<dbReference type="InterPro" id="IPR031468">
    <property type="entry name" value="SMP_LBD"/>
</dbReference>
<feature type="domain" description="SMP-LTD" evidence="11">
    <location>
        <begin position="612"/>
        <end position="890"/>
    </location>
</feature>
<keyword evidence="13" id="KW-1185">Reference proteome</keyword>
<dbReference type="PROSITE" id="PS51847">
    <property type="entry name" value="SMP"/>
    <property type="match status" value="1"/>
</dbReference>
<dbReference type="Proteomes" id="UP000005205">
    <property type="component" value="Unassembled WGS sequence"/>
</dbReference>
<evidence type="ECO:0000256" key="6">
    <source>
        <dbReference type="ARBA" id="ARBA00023055"/>
    </source>
</evidence>
<dbReference type="FunCoup" id="A0A158NEC0">
    <property type="interactions" value="542"/>
</dbReference>
<protein>
    <recommendedName>
        <fullName evidence="11">SMP-LTD domain-containing protein</fullName>
    </recommendedName>
</protein>
<feature type="compositionally biased region" description="Acidic residues" evidence="9">
    <location>
        <begin position="739"/>
        <end position="754"/>
    </location>
</feature>
<evidence type="ECO:0000256" key="7">
    <source>
        <dbReference type="ARBA" id="ARBA00023121"/>
    </source>
</evidence>
<feature type="region of interest" description="Disordered" evidence="9">
    <location>
        <begin position="113"/>
        <end position="166"/>
    </location>
</feature>
<evidence type="ECO:0000256" key="5">
    <source>
        <dbReference type="ARBA" id="ARBA00022989"/>
    </source>
</evidence>
<evidence type="ECO:0000256" key="4">
    <source>
        <dbReference type="ARBA" id="ARBA00022824"/>
    </source>
</evidence>
<keyword evidence="5 10" id="KW-1133">Transmembrane helix</keyword>
<dbReference type="PANTHER" id="PTHR13466">
    <property type="entry name" value="TEX2 PROTEIN-RELATED"/>
    <property type="match status" value="1"/>
</dbReference>
<dbReference type="GO" id="GO:0005789">
    <property type="term" value="C:endoplasmic reticulum membrane"/>
    <property type="evidence" value="ECO:0007669"/>
    <property type="project" value="UniProtKB-SubCell"/>
</dbReference>
<gene>
    <name evidence="12" type="primary">105618957</name>
</gene>
<evidence type="ECO:0000256" key="1">
    <source>
        <dbReference type="ARBA" id="ARBA00004586"/>
    </source>
</evidence>
<dbReference type="EMBL" id="ADTU01013242">
    <property type="status" value="NOT_ANNOTATED_CDS"/>
    <property type="molecule type" value="Genomic_DNA"/>
</dbReference>
<keyword evidence="7" id="KW-0446">Lipid-binding</keyword>
<feature type="compositionally biased region" description="Basic and acidic residues" evidence="9">
    <location>
        <begin position="150"/>
        <end position="160"/>
    </location>
</feature>
<evidence type="ECO:0000313" key="13">
    <source>
        <dbReference type="Proteomes" id="UP000005205"/>
    </source>
</evidence>
<dbReference type="PANTHER" id="PTHR13466:SF0">
    <property type="entry name" value="SMP-LTD DOMAIN-CONTAINING PROTEIN"/>
    <property type="match status" value="1"/>
</dbReference>
<keyword evidence="8 10" id="KW-0472">Membrane</keyword>
<sequence>MSSKYSPGKITLGMIKGKPITTSVPVIHYRANDDELEELYPSSSDDEKRLTPESDKRIPPSPSKNSVNDQGLENDAERRSIEDNVFEGTSPPSDPWKVLFDIKGKITKTFEEKISEMKSDRKKRKRNKDNSSVSDSEETLGDITPTDENINDKQEKELARNKGNTSRFVGFSQVRTGLKTRKENSQDDSVESGVEAAEFSDLVPEPLPFESQDDFRAEEDKKNNATCRRNFFDQSDGHVQTKEVKFDTFLSHIKDYVFQQLTKQLATLLILVLAFCYLIPLPAHLVGFFIGVFITIVMYKLMQRIKEILQTPLDKKLTHVVVPVLEIPAAEEHAVQERYEGWLNELPYTYDPHNYHVARTKSVFFSLEGGVLRIMETRMKVPKRAVWDEQKRKYKFTRKREYNLNGAKIELLPEGLTRRRRWSKKYPICITMDQGALIDSTSLNDWTDLGKETLEDEKKIIQVDGVNQEMDESIFGEETKSEDEDSRLEYFKDNEEDEFKIDDDEDDDDFSQSKSLRSIYEDCRDNEEITKCKLYMFARADREKEDWFRRLISATSLSKKRHSICSINDSVSYANTLSAQLDVAETKSLETSPEVTYSTYMSKYLNVDPEDSPKENDGLWINCLLGRILFDMHSCPEAINLIQDRIQRKLSNIKLPYFMESLLVTEVVIGHDAPMIHKVSKPALDERGLWFDLNITYKGSVTMTVETKLNLMKLTRASSVPSDIVDEKSIPTRSPIFDSDVEDSPETSTEDEDIGNIASNVASKETTPVQSSGKKFLSMVDKLTANKYFRHATELSYVRRAMEGVSNTEIRFMVSVSGIEGCLLLNIPPPPSDRLWYGFKSVPKIALTVQPTLGERTVNIVYVSKWIENKLLREFEKLVVLPNMDDLVLPLCPNYPFTTT</sequence>
<comment type="subcellular location">
    <subcellularLocation>
        <location evidence="1">Endoplasmic reticulum membrane</location>
    </subcellularLocation>
</comment>
<dbReference type="AlphaFoldDB" id="A0A158NEC0"/>
<feature type="region of interest" description="Disordered" evidence="9">
    <location>
        <begin position="37"/>
        <end position="98"/>
    </location>
</feature>
<organism evidence="12 13">
    <name type="scientific">Atta cephalotes</name>
    <name type="common">Leafcutter ant</name>
    <dbReference type="NCBI Taxonomy" id="12957"/>
    <lineage>
        <taxon>Eukaryota</taxon>
        <taxon>Metazoa</taxon>
        <taxon>Ecdysozoa</taxon>
        <taxon>Arthropoda</taxon>
        <taxon>Hexapoda</taxon>
        <taxon>Insecta</taxon>
        <taxon>Pterygota</taxon>
        <taxon>Neoptera</taxon>
        <taxon>Endopterygota</taxon>
        <taxon>Hymenoptera</taxon>
        <taxon>Apocrita</taxon>
        <taxon>Aculeata</taxon>
        <taxon>Formicoidea</taxon>
        <taxon>Formicidae</taxon>
        <taxon>Myrmicinae</taxon>
        <taxon>Atta</taxon>
    </lineage>
</organism>
<feature type="compositionally biased region" description="Polar residues" evidence="9">
    <location>
        <begin position="757"/>
        <end position="766"/>
    </location>
</feature>
<keyword evidence="3 10" id="KW-0812">Transmembrane</keyword>
<evidence type="ECO:0000256" key="2">
    <source>
        <dbReference type="ARBA" id="ARBA00022448"/>
    </source>
</evidence>
<dbReference type="GO" id="GO:0006869">
    <property type="term" value="P:lipid transport"/>
    <property type="evidence" value="ECO:0007669"/>
    <property type="project" value="UniProtKB-KW"/>
</dbReference>